<dbReference type="EMBL" id="PNIX01000291">
    <property type="protein sequence ID" value="PMP81707.1"/>
    <property type="molecule type" value="Genomic_DNA"/>
</dbReference>
<evidence type="ECO:0000313" key="2">
    <source>
        <dbReference type="EMBL" id="PMP81707.1"/>
    </source>
</evidence>
<evidence type="ECO:0000313" key="4">
    <source>
        <dbReference type="Proteomes" id="UP000236910"/>
    </source>
</evidence>
<organism evidence="2 4">
    <name type="scientific">Caldisericum exile</name>
    <dbReference type="NCBI Taxonomy" id="693075"/>
    <lineage>
        <taxon>Bacteria</taxon>
        <taxon>Pseudomonadati</taxon>
        <taxon>Caldisericota/Cryosericota group</taxon>
        <taxon>Caldisericota</taxon>
        <taxon>Caldisericia</taxon>
        <taxon>Caldisericales</taxon>
        <taxon>Caldisericaceae</taxon>
        <taxon>Caldisericum</taxon>
    </lineage>
</organism>
<proteinExistence type="predicted"/>
<comment type="caution">
    <text evidence="2">The sequence shown here is derived from an EMBL/GenBank/DDBJ whole genome shotgun (WGS) entry which is preliminary data.</text>
</comment>
<protein>
    <submittedName>
        <fullName evidence="2">Uncharacterized protein</fullName>
    </submittedName>
</protein>
<keyword evidence="1" id="KW-0472">Membrane</keyword>
<dbReference type="Proteomes" id="UP000236910">
    <property type="component" value="Unassembled WGS sequence"/>
</dbReference>
<feature type="transmembrane region" description="Helical" evidence="1">
    <location>
        <begin position="184"/>
        <end position="203"/>
    </location>
</feature>
<feature type="transmembrane region" description="Helical" evidence="1">
    <location>
        <begin position="76"/>
        <end position="93"/>
    </location>
</feature>
<feature type="transmembrane region" description="Helical" evidence="1">
    <location>
        <begin position="114"/>
        <end position="139"/>
    </location>
</feature>
<accession>A0A2J6X585</accession>
<sequence>MTLELRMNAFRAIVLIAIMVGLSIVPVLSHNFVTGIFNSPQIQENLKNSPLGREGFSAIFSNYNFYSYAEWYGGNYNLLSIIAAIIISFPIFAREKERKTIYLISGRRTRWEIFSSKVLSGYILTAITVVTGGLFYYIFSRIMGFYLDSNMVMIWTLRVTAGSLLFFQIGAYTSMIFSGQVRPILLDIAIYAGLLTAGAFKQTKFLDFPQYMTGQDVLVNQSLGITFAILLTITAIIFVLQYFHFKNSEL</sequence>
<feature type="transmembrane region" description="Helical" evidence="1">
    <location>
        <begin position="151"/>
        <end position="172"/>
    </location>
</feature>
<dbReference type="AlphaFoldDB" id="A0A2J6X585"/>
<evidence type="ECO:0000313" key="3">
    <source>
        <dbReference type="EMBL" id="PMP83467.1"/>
    </source>
</evidence>
<keyword evidence="1" id="KW-0812">Transmembrane</keyword>
<feature type="transmembrane region" description="Helical" evidence="1">
    <location>
        <begin position="12"/>
        <end position="33"/>
    </location>
</feature>
<keyword evidence="1" id="KW-1133">Transmembrane helix</keyword>
<dbReference type="EMBL" id="PNIX01000103">
    <property type="protein sequence ID" value="PMP83467.1"/>
    <property type="molecule type" value="Genomic_DNA"/>
</dbReference>
<gene>
    <name evidence="3" type="ORF">C0175_01790</name>
    <name evidence="2" type="ORF">C0175_05015</name>
</gene>
<name>A0A2J6X585_9BACT</name>
<evidence type="ECO:0000256" key="1">
    <source>
        <dbReference type="SAM" id="Phobius"/>
    </source>
</evidence>
<feature type="transmembrane region" description="Helical" evidence="1">
    <location>
        <begin position="223"/>
        <end position="243"/>
    </location>
</feature>
<reference evidence="2 4" key="1">
    <citation type="submission" date="2018-01" db="EMBL/GenBank/DDBJ databases">
        <title>Metagenomic assembled genomes from two thermal pools in the Uzon Caldera, Kamchatka, Russia.</title>
        <authorList>
            <person name="Wilkins L."/>
            <person name="Ettinger C."/>
        </authorList>
    </citation>
    <scope>NUCLEOTIDE SEQUENCE [LARGE SCALE GENOMIC DNA]</scope>
    <source>
        <strain evidence="2">ARK-10</strain>
    </source>
</reference>